<dbReference type="GO" id="GO:0016491">
    <property type="term" value="F:oxidoreductase activity"/>
    <property type="evidence" value="ECO:0007669"/>
    <property type="project" value="InterPro"/>
</dbReference>
<dbReference type="STRING" id="29529.SAMN04488122_4764"/>
<dbReference type="InterPro" id="IPR036249">
    <property type="entry name" value="Thioredoxin-like_sf"/>
</dbReference>
<gene>
    <name evidence="6" type="ORF">SAMN04488122_4764</name>
</gene>
<dbReference type="CDD" id="cd02966">
    <property type="entry name" value="TlpA_like_family"/>
    <property type="match status" value="1"/>
</dbReference>
<dbReference type="GO" id="GO:0017004">
    <property type="term" value="P:cytochrome complex assembly"/>
    <property type="evidence" value="ECO:0007669"/>
    <property type="project" value="UniProtKB-KW"/>
</dbReference>
<evidence type="ECO:0000256" key="3">
    <source>
        <dbReference type="ARBA" id="ARBA00023157"/>
    </source>
</evidence>
<proteinExistence type="predicted"/>
<feature type="domain" description="Thioredoxin" evidence="5">
    <location>
        <begin position="355"/>
        <end position="497"/>
    </location>
</feature>
<dbReference type="InterPro" id="IPR050553">
    <property type="entry name" value="Thioredoxin_ResA/DsbE_sf"/>
</dbReference>
<dbReference type="GO" id="GO:0006950">
    <property type="term" value="P:response to stress"/>
    <property type="evidence" value="ECO:0007669"/>
    <property type="project" value="UniProtKB-ARBA"/>
</dbReference>
<protein>
    <submittedName>
        <fullName evidence="6">Thiol-disulfide isomerase or thioredoxin</fullName>
    </submittedName>
</protein>
<dbReference type="Proteomes" id="UP000199310">
    <property type="component" value="Unassembled WGS sequence"/>
</dbReference>
<reference evidence="7" key="1">
    <citation type="submission" date="2016-10" db="EMBL/GenBank/DDBJ databases">
        <authorList>
            <person name="Varghese N."/>
            <person name="Submissions S."/>
        </authorList>
    </citation>
    <scope>NUCLEOTIDE SEQUENCE [LARGE SCALE GENOMIC DNA]</scope>
    <source>
        <strain evidence="7">DSM 3695</strain>
    </source>
</reference>
<evidence type="ECO:0000256" key="2">
    <source>
        <dbReference type="ARBA" id="ARBA00022748"/>
    </source>
</evidence>
<dbReference type="PANTHER" id="PTHR42852">
    <property type="entry name" value="THIOL:DISULFIDE INTERCHANGE PROTEIN DSBE"/>
    <property type="match status" value="1"/>
</dbReference>
<dbReference type="Gene3D" id="3.40.30.10">
    <property type="entry name" value="Glutaredoxin"/>
    <property type="match status" value="1"/>
</dbReference>
<dbReference type="RefSeq" id="WP_089898694.1">
    <property type="nucleotide sequence ID" value="NZ_FOJG01000002.1"/>
</dbReference>
<dbReference type="Pfam" id="PF08534">
    <property type="entry name" value="Redoxin"/>
    <property type="match status" value="1"/>
</dbReference>
<dbReference type="PANTHER" id="PTHR42852:SF6">
    <property type="entry name" value="THIOL:DISULFIDE INTERCHANGE PROTEIN DSBE"/>
    <property type="match status" value="1"/>
</dbReference>
<dbReference type="InterPro" id="IPR013740">
    <property type="entry name" value="Redoxin"/>
</dbReference>
<organism evidence="6 7">
    <name type="scientific">Chitinophaga arvensicola</name>
    <dbReference type="NCBI Taxonomy" id="29529"/>
    <lineage>
        <taxon>Bacteria</taxon>
        <taxon>Pseudomonadati</taxon>
        <taxon>Bacteroidota</taxon>
        <taxon>Chitinophagia</taxon>
        <taxon>Chitinophagales</taxon>
        <taxon>Chitinophagaceae</taxon>
        <taxon>Chitinophaga</taxon>
    </lineage>
</organism>
<evidence type="ECO:0000256" key="1">
    <source>
        <dbReference type="ARBA" id="ARBA00004196"/>
    </source>
</evidence>
<dbReference type="EMBL" id="FOJG01000002">
    <property type="protein sequence ID" value="SEW52312.1"/>
    <property type="molecule type" value="Genomic_DNA"/>
</dbReference>
<name>A0A1I0S8E0_9BACT</name>
<dbReference type="OrthoDB" id="6399635at2"/>
<evidence type="ECO:0000259" key="5">
    <source>
        <dbReference type="PROSITE" id="PS51352"/>
    </source>
</evidence>
<keyword evidence="6" id="KW-0413">Isomerase</keyword>
<sequence length="498" mass="57360">MKSLFGLSVLLNIGLILTVSAQMPVRKGPAAPEEIRKAKVELEKDFNNAALHRKFITAMGIRHPDLPSQYRMWIQQYPGNAAIPLALGTYFYNAEMPQAREFLLKSAEIDSGNARIWNMLFVDARIRGENQLSDVYLNKAMLADTSNIGYKADYIYSLMDKDYSEFKQHALNFLNRYPENTHSVSLLYFIGRRAKSQAEKIKYFEKLYHLYPPKKFSFSESATKELVDMYMQTDPEKALAIVNESGEEGDWKIRKKLAESLILTRKLEDSKDYTNASIELNKAVLPRWNYIDDFITIRKSFLLDKTGNTNAAYDSVAAKFAQMPTDRLYDALAFYGKKIGRNKLRIDKDIAAIRNKIAVPAYAFDLGLYTKSSNLKLEDLKGKVTLLTFWFPYCSPCRAEFPYFQNVINKFSDEEVAYVGINVYPEQDDFVQLFLKNSRYSFIPLRATPEFETEYYGVSGAPQNFVIDKKGRIVFKKFQIDQDNERTLELMISGLLKM</sequence>
<comment type="subcellular location">
    <subcellularLocation>
        <location evidence="1">Cell envelope</location>
    </subcellularLocation>
</comment>
<dbReference type="GO" id="GO:0030313">
    <property type="term" value="C:cell envelope"/>
    <property type="evidence" value="ECO:0007669"/>
    <property type="project" value="UniProtKB-SubCell"/>
</dbReference>
<dbReference type="InterPro" id="IPR013766">
    <property type="entry name" value="Thioredoxin_domain"/>
</dbReference>
<keyword evidence="3" id="KW-1015">Disulfide bond</keyword>
<dbReference type="AlphaFoldDB" id="A0A1I0S8E0"/>
<accession>A0A1I0S8E0</accession>
<dbReference type="PROSITE" id="PS51352">
    <property type="entry name" value="THIOREDOXIN_2"/>
    <property type="match status" value="1"/>
</dbReference>
<dbReference type="SUPFAM" id="SSF52833">
    <property type="entry name" value="Thioredoxin-like"/>
    <property type="match status" value="1"/>
</dbReference>
<keyword evidence="7" id="KW-1185">Reference proteome</keyword>
<keyword evidence="2" id="KW-0201">Cytochrome c-type biogenesis</keyword>
<evidence type="ECO:0000256" key="4">
    <source>
        <dbReference type="ARBA" id="ARBA00023284"/>
    </source>
</evidence>
<dbReference type="InterPro" id="IPR011990">
    <property type="entry name" value="TPR-like_helical_dom_sf"/>
</dbReference>
<dbReference type="GO" id="GO:0016853">
    <property type="term" value="F:isomerase activity"/>
    <property type="evidence" value="ECO:0007669"/>
    <property type="project" value="UniProtKB-KW"/>
</dbReference>
<evidence type="ECO:0000313" key="7">
    <source>
        <dbReference type="Proteomes" id="UP000199310"/>
    </source>
</evidence>
<keyword evidence="4" id="KW-0676">Redox-active center</keyword>
<evidence type="ECO:0000313" key="6">
    <source>
        <dbReference type="EMBL" id="SEW52312.1"/>
    </source>
</evidence>
<dbReference type="Gene3D" id="1.25.40.10">
    <property type="entry name" value="Tetratricopeptide repeat domain"/>
    <property type="match status" value="1"/>
</dbReference>